<keyword evidence="4" id="KW-0997">Cell inner membrane</keyword>
<dbReference type="AlphaFoldDB" id="A0A268NYN2"/>
<proteinExistence type="inferred from homology"/>
<evidence type="ECO:0000313" key="11">
    <source>
        <dbReference type="EMBL" id="PAE88627.1"/>
    </source>
</evidence>
<dbReference type="EMBL" id="NPCC01000014">
    <property type="protein sequence ID" value="PAE88627.1"/>
    <property type="molecule type" value="Genomic_DNA"/>
</dbReference>
<dbReference type="RefSeq" id="WP_095326688.1">
    <property type="nucleotide sequence ID" value="NZ_NPCC01000014.1"/>
</dbReference>
<keyword evidence="5 9" id="KW-0812">Transmembrane</keyword>
<evidence type="ECO:0000256" key="7">
    <source>
        <dbReference type="ARBA" id="ARBA00023136"/>
    </source>
</evidence>
<feature type="domain" description="Tripartite ATP-independent periplasmic transporters DctQ component" evidence="10">
    <location>
        <begin position="19"/>
        <end position="147"/>
    </location>
</feature>
<protein>
    <recommendedName>
        <fullName evidence="10">Tripartite ATP-independent periplasmic transporters DctQ component domain-containing protein</fullName>
    </recommendedName>
</protein>
<dbReference type="GO" id="GO:0015740">
    <property type="term" value="P:C4-dicarboxylate transport"/>
    <property type="evidence" value="ECO:0007669"/>
    <property type="project" value="TreeGrafter"/>
</dbReference>
<dbReference type="GO" id="GO:0005886">
    <property type="term" value="C:plasma membrane"/>
    <property type="evidence" value="ECO:0007669"/>
    <property type="project" value="UniProtKB-SubCell"/>
</dbReference>
<dbReference type="Pfam" id="PF04290">
    <property type="entry name" value="DctQ"/>
    <property type="match status" value="1"/>
</dbReference>
<dbReference type="InterPro" id="IPR055348">
    <property type="entry name" value="DctQ"/>
</dbReference>
<dbReference type="GO" id="GO:0022857">
    <property type="term" value="F:transmembrane transporter activity"/>
    <property type="evidence" value="ECO:0007669"/>
    <property type="project" value="TreeGrafter"/>
</dbReference>
<keyword evidence="3" id="KW-1003">Cell membrane</keyword>
<dbReference type="Proteomes" id="UP000216207">
    <property type="component" value="Unassembled WGS sequence"/>
</dbReference>
<evidence type="ECO:0000256" key="9">
    <source>
        <dbReference type="SAM" id="Phobius"/>
    </source>
</evidence>
<comment type="subcellular location">
    <subcellularLocation>
        <location evidence="1">Cell inner membrane</location>
        <topology evidence="1">Multi-pass membrane protein</topology>
    </subcellularLocation>
</comment>
<keyword evidence="6 9" id="KW-1133">Transmembrane helix</keyword>
<feature type="transmembrane region" description="Helical" evidence="9">
    <location>
        <begin position="43"/>
        <end position="61"/>
    </location>
</feature>
<accession>A0A268NYN2</accession>
<evidence type="ECO:0000256" key="2">
    <source>
        <dbReference type="ARBA" id="ARBA00022448"/>
    </source>
</evidence>
<evidence type="ECO:0000256" key="8">
    <source>
        <dbReference type="ARBA" id="ARBA00038436"/>
    </source>
</evidence>
<evidence type="ECO:0000256" key="3">
    <source>
        <dbReference type="ARBA" id="ARBA00022475"/>
    </source>
</evidence>
<evidence type="ECO:0000259" key="10">
    <source>
        <dbReference type="Pfam" id="PF04290"/>
    </source>
</evidence>
<feature type="transmembrane region" description="Helical" evidence="9">
    <location>
        <begin position="82"/>
        <end position="101"/>
    </location>
</feature>
<keyword evidence="2" id="KW-0813">Transport</keyword>
<feature type="transmembrane region" description="Helical" evidence="9">
    <location>
        <begin position="7"/>
        <end position="31"/>
    </location>
</feature>
<keyword evidence="7 9" id="KW-0472">Membrane</keyword>
<dbReference type="PANTHER" id="PTHR35011">
    <property type="entry name" value="2,3-DIKETO-L-GULONATE TRAP TRANSPORTER SMALL PERMEASE PROTEIN YIAM"/>
    <property type="match status" value="1"/>
</dbReference>
<evidence type="ECO:0000256" key="6">
    <source>
        <dbReference type="ARBA" id="ARBA00022989"/>
    </source>
</evidence>
<evidence type="ECO:0000313" key="12">
    <source>
        <dbReference type="Proteomes" id="UP000216207"/>
    </source>
</evidence>
<reference evidence="11 12" key="1">
    <citation type="submission" date="2017-07" db="EMBL/GenBank/DDBJ databases">
        <title>Isolation and whole genome analysis of endospore-forming bacteria from heroin.</title>
        <authorList>
            <person name="Kalinowski J."/>
            <person name="Ahrens B."/>
            <person name="Al-Dilaimi A."/>
            <person name="Winkler A."/>
            <person name="Wibberg D."/>
            <person name="Schleenbecker U."/>
            <person name="Ruckert C."/>
            <person name="Wolfel R."/>
            <person name="Grass G."/>
        </authorList>
    </citation>
    <scope>NUCLEOTIDE SEQUENCE [LARGE SCALE GENOMIC DNA]</scope>
    <source>
        <strain evidence="11 12">7539</strain>
    </source>
</reference>
<comment type="similarity">
    <text evidence="8">Belongs to the TRAP transporter small permease family.</text>
</comment>
<dbReference type="InterPro" id="IPR007387">
    <property type="entry name" value="TRAP_DctQ"/>
</dbReference>
<dbReference type="PANTHER" id="PTHR35011:SF2">
    <property type="entry name" value="2,3-DIKETO-L-GULONATE TRAP TRANSPORTER SMALL PERMEASE PROTEIN YIAM"/>
    <property type="match status" value="1"/>
</dbReference>
<sequence length="171" mass="19333">MRGLAIFEYVLVAVSLGTMSVITFANVLSRYLFHTSFSFAEEITINLFVLMTFVGASIAIKQQAHFGFRFIYDKLSGMWKRVALAATCMVMIVFLSCMFYFSMELVLAQAERGRVTPALSIPQWLFTSAIPLGSLLCFIRTVEMWVAESKRLTQGGEKQRKVEMAAKEVNR</sequence>
<gene>
    <name evidence="11" type="ORF">CHH72_12090</name>
</gene>
<evidence type="ECO:0000256" key="1">
    <source>
        <dbReference type="ARBA" id="ARBA00004429"/>
    </source>
</evidence>
<comment type="caution">
    <text evidence="11">The sequence shown here is derived from an EMBL/GenBank/DDBJ whole genome shotgun (WGS) entry which is preliminary data.</text>
</comment>
<evidence type="ECO:0000256" key="4">
    <source>
        <dbReference type="ARBA" id="ARBA00022519"/>
    </source>
</evidence>
<organism evidence="11 12">
    <name type="scientific">Shouchella clausii</name>
    <name type="common">Alkalihalobacillus clausii</name>
    <dbReference type="NCBI Taxonomy" id="79880"/>
    <lineage>
        <taxon>Bacteria</taxon>
        <taxon>Bacillati</taxon>
        <taxon>Bacillota</taxon>
        <taxon>Bacilli</taxon>
        <taxon>Bacillales</taxon>
        <taxon>Bacillaceae</taxon>
        <taxon>Shouchella</taxon>
    </lineage>
</organism>
<name>A0A268NYN2_SHOCL</name>
<feature type="transmembrane region" description="Helical" evidence="9">
    <location>
        <begin position="121"/>
        <end position="142"/>
    </location>
</feature>
<evidence type="ECO:0000256" key="5">
    <source>
        <dbReference type="ARBA" id="ARBA00022692"/>
    </source>
</evidence>